<keyword evidence="2" id="KW-1185">Reference proteome</keyword>
<proteinExistence type="predicted"/>
<dbReference type="KEGG" id="ssun:H9Q77_02420"/>
<reference evidence="1 2" key="1">
    <citation type="submission" date="2020-08" db="EMBL/GenBank/DDBJ databases">
        <authorList>
            <person name="Liu C."/>
            <person name="Sun Q."/>
        </authorList>
    </citation>
    <scope>NUCLEOTIDE SEQUENCE [LARGE SCALE GENOMIC DNA]</scope>
    <source>
        <strain evidence="1 2">NSJ-8</strain>
    </source>
</reference>
<accession>A0A7G9FWV3</accession>
<dbReference type="EMBL" id="CP060633">
    <property type="protein sequence ID" value="QNM03035.1"/>
    <property type="molecule type" value="Genomic_DNA"/>
</dbReference>
<dbReference type="AlphaFoldDB" id="A0A7G9FWV3"/>
<protein>
    <submittedName>
        <fullName evidence="1">Uncharacterized protein</fullName>
    </submittedName>
</protein>
<sequence>MDTILYLYPVRQTVEQRAQAAVCKSQPVQKGNAPRGKLFKIFHALWKTTKTQEATEAVTVRRTEYLFRDYRLVRAAVTGADGTEQKQTEQILREQLRELTEDPDHTYIVCREPLSFYYGREFREYRQQNWVEHLLRYGEDVMGHPLWPDVIVLGKNPFLSYVLLRYVAALRSVKWYLTDREYREEEDELTWELEDEYGLIPEIRLLPETSDYDRVRLEATAPCLVLDFSDSDKVYGGGLAAGSIWLDFPASEEKERRVTSGCPQIRYFSMKKEWKDPRKALEYLDTISKNGYNNSVD</sequence>
<name>A0A7G9FWV3_9FIRM</name>
<evidence type="ECO:0000313" key="2">
    <source>
        <dbReference type="Proteomes" id="UP000515981"/>
    </source>
</evidence>
<dbReference type="Proteomes" id="UP000515981">
    <property type="component" value="Chromosome"/>
</dbReference>
<evidence type="ECO:0000313" key="1">
    <source>
        <dbReference type="EMBL" id="QNM03035.1"/>
    </source>
</evidence>
<organism evidence="1 2">
    <name type="scientific">Simiaoa sunii</name>
    <dbReference type="NCBI Taxonomy" id="2763672"/>
    <lineage>
        <taxon>Bacteria</taxon>
        <taxon>Bacillati</taxon>
        <taxon>Bacillota</taxon>
        <taxon>Clostridia</taxon>
        <taxon>Lachnospirales</taxon>
        <taxon>Lachnospiraceae</taxon>
        <taxon>Simiaoa</taxon>
    </lineage>
</organism>
<gene>
    <name evidence="1" type="ORF">H9Q77_02420</name>
</gene>